<proteinExistence type="predicted"/>
<sequence length="243" mass="28706">MNKIETKICTKCGDEFSATLEFFHRSKGKLASACKICINGKNKENCERDRRKRQKWYQKHKNEISKKGKIRRNSVKNKKFKKEYDKKYNKENKDKINKRSKIYRKNNKQKAAAQNKKWRNNNKDKESIRSKKYYRKNKNKINTYLKNRKKLKIAGGKGITSIEWANKILEYDGKCAYCSVVLEKNILNVYNPNGISEDHIIAISNGGKHEISNLVPCCRKCNDEKSNKKGKEFNEWLKEKERA</sequence>
<dbReference type="Pfam" id="PF14279">
    <property type="entry name" value="HNH_5"/>
    <property type="match status" value="1"/>
</dbReference>
<dbReference type="EMBL" id="LAZR01002407">
    <property type="protein sequence ID" value="KKN30436.1"/>
    <property type="molecule type" value="Genomic_DNA"/>
</dbReference>
<gene>
    <name evidence="3" type="ORF">LCGC14_0834150</name>
</gene>
<dbReference type="SMART" id="SM00507">
    <property type="entry name" value="HNHc"/>
    <property type="match status" value="1"/>
</dbReference>
<comment type="caution">
    <text evidence="3">The sequence shown here is derived from an EMBL/GenBank/DDBJ whole genome shotgun (WGS) entry which is preliminary data.</text>
</comment>
<feature type="compositionally biased region" description="Basic residues" evidence="1">
    <location>
        <begin position="98"/>
        <end position="108"/>
    </location>
</feature>
<evidence type="ECO:0000259" key="2">
    <source>
        <dbReference type="SMART" id="SM00507"/>
    </source>
</evidence>
<dbReference type="InterPro" id="IPR003615">
    <property type="entry name" value="HNH_nuc"/>
</dbReference>
<name>A0A0F9RZU2_9ZZZZ</name>
<evidence type="ECO:0000256" key="1">
    <source>
        <dbReference type="SAM" id="MobiDB-lite"/>
    </source>
</evidence>
<accession>A0A0F9RZU2</accession>
<dbReference type="AlphaFoldDB" id="A0A0F9RZU2"/>
<reference evidence="3" key="1">
    <citation type="journal article" date="2015" name="Nature">
        <title>Complex archaea that bridge the gap between prokaryotes and eukaryotes.</title>
        <authorList>
            <person name="Spang A."/>
            <person name="Saw J.H."/>
            <person name="Jorgensen S.L."/>
            <person name="Zaremba-Niedzwiedzka K."/>
            <person name="Martijn J."/>
            <person name="Lind A.E."/>
            <person name="van Eijk R."/>
            <person name="Schleper C."/>
            <person name="Guy L."/>
            <person name="Ettema T.J."/>
        </authorList>
    </citation>
    <scope>NUCLEOTIDE SEQUENCE</scope>
</reference>
<feature type="region of interest" description="Disordered" evidence="1">
    <location>
        <begin position="89"/>
        <end position="127"/>
    </location>
</feature>
<evidence type="ECO:0000313" key="3">
    <source>
        <dbReference type="EMBL" id="KKN30436.1"/>
    </source>
</evidence>
<feature type="domain" description="HNH nuclease" evidence="2">
    <location>
        <begin position="163"/>
        <end position="223"/>
    </location>
</feature>
<protein>
    <recommendedName>
        <fullName evidence="2">HNH nuclease domain-containing protein</fullName>
    </recommendedName>
</protein>
<dbReference type="InterPro" id="IPR029471">
    <property type="entry name" value="HNH_5"/>
</dbReference>
<dbReference type="Gene3D" id="1.10.30.50">
    <property type="match status" value="1"/>
</dbReference>
<dbReference type="CDD" id="cd00085">
    <property type="entry name" value="HNHc"/>
    <property type="match status" value="1"/>
</dbReference>
<organism evidence="3">
    <name type="scientific">marine sediment metagenome</name>
    <dbReference type="NCBI Taxonomy" id="412755"/>
    <lineage>
        <taxon>unclassified sequences</taxon>
        <taxon>metagenomes</taxon>
        <taxon>ecological metagenomes</taxon>
    </lineage>
</organism>